<keyword evidence="1 4" id="KW-0378">Hydrolase</keyword>
<dbReference type="EMBL" id="AFQF01003966">
    <property type="protein sequence ID" value="EGU73977.1"/>
    <property type="molecule type" value="Genomic_DNA"/>
</dbReference>
<evidence type="ECO:0000256" key="2">
    <source>
        <dbReference type="ARBA" id="ARBA00022963"/>
    </source>
</evidence>
<feature type="active site" description="Nucleophile" evidence="4">
    <location>
        <position position="306"/>
    </location>
</feature>
<dbReference type="GO" id="GO:0019369">
    <property type="term" value="P:arachidonate metabolic process"/>
    <property type="evidence" value="ECO:0007669"/>
    <property type="project" value="TreeGrafter"/>
</dbReference>
<dbReference type="InterPro" id="IPR002641">
    <property type="entry name" value="PNPLA_dom"/>
</dbReference>
<comment type="caution">
    <text evidence="4">Lacks conserved residue(s) required for the propagation of feature annotation.</text>
</comment>
<feature type="short sequence motif" description="GXGXXG" evidence="4">
    <location>
        <begin position="264"/>
        <end position="269"/>
    </location>
</feature>
<feature type="compositionally biased region" description="Low complexity" evidence="5">
    <location>
        <begin position="46"/>
        <end position="57"/>
    </location>
</feature>
<keyword evidence="3 4" id="KW-0443">Lipid metabolism</keyword>
<dbReference type="SUPFAM" id="SSF52151">
    <property type="entry name" value="FabD/lysophospholipase-like"/>
    <property type="match status" value="1"/>
</dbReference>
<dbReference type="CDD" id="cd07216">
    <property type="entry name" value="Pat17_PNPLA8_PNPLA9_like3"/>
    <property type="match status" value="1"/>
</dbReference>
<dbReference type="GO" id="GO:0047499">
    <property type="term" value="F:calcium-independent phospholipase A2 activity"/>
    <property type="evidence" value="ECO:0007669"/>
    <property type="project" value="TreeGrafter"/>
</dbReference>
<dbReference type="GO" id="GO:0046486">
    <property type="term" value="P:glycerolipid metabolic process"/>
    <property type="evidence" value="ECO:0007669"/>
    <property type="project" value="UniProtKB-ARBA"/>
</dbReference>
<feature type="region of interest" description="Disordered" evidence="5">
    <location>
        <begin position="1"/>
        <end position="78"/>
    </location>
</feature>
<keyword evidence="2 4" id="KW-0442">Lipid degradation</keyword>
<evidence type="ECO:0000259" key="6">
    <source>
        <dbReference type="PROSITE" id="PS51635"/>
    </source>
</evidence>
<dbReference type="PANTHER" id="PTHR24185:SF1">
    <property type="entry name" value="CALCIUM-INDEPENDENT PHOSPHOLIPASE A2-GAMMA"/>
    <property type="match status" value="1"/>
</dbReference>
<evidence type="ECO:0000313" key="7">
    <source>
        <dbReference type="EMBL" id="EGU73977.1"/>
    </source>
</evidence>
<dbReference type="Pfam" id="PF01734">
    <property type="entry name" value="Patatin"/>
    <property type="match status" value="1"/>
</dbReference>
<feature type="domain" description="PNPLA" evidence="6">
    <location>
        <begin position="260"/>
        <end position="487"/>
    </location>
</feature>
<dbReference type="OrthoDB" id="1658288at2759"/>
<comment type="caution">
    <text evidence="7">The sequence shown here is derived from an EMBL/GenBank/DDBJ whole genome shotgun (WGS) entry which is preliminary data.</text>
</comment>
<accession>F9GA30</accession>
<feature type="active site" description="Proton acceptor" evidence="4">
    <location>
        <position position="474"/>
    </location>
</feature>
<evidence type="ECO:0000256" key="1">
    <source>
        <dbReference type="ARBA" id="ARBA00022801"/>
    </source>
</evidence>
<dbReference type="STRING" id="660025.F9GA30"/>
<dbReference type="GO" id="GO:0016020">
    <property type="term" value="C:membrane"/>
    <property type="evidence" value="ECO:0007669"/>
    <property type="project" value="TreeGrafter"/>
</dbReference>
<gene>
    <name evidence="7" type="ORF">FOXB_15512</name>
</gene>
<feature type="short sequence motif" description="GXSXG" evidence="4">
    <location>
        <begin position="304"/>
        <end position="308"/>
    </location>
</feature>
<protein>
    <recommendedName>
        <fullName evidence="6">PNPLA domain-containing protein</fullName>
    </recommendedName>
</protein>
<feature type="compositionally biased region" description="Polar residues" evidence="5">
    <location>
        <begin position="1"/>
        <end position="13"/>
    </location>
</feature>
<evidence type="ECO:0000256" key="3">
    <source>
        <dbReference type="ARBA" id="ARBA00023098"/>
    </source>
</evidence>
<sequence>MPTPTDTPTNSMVSHRSTRARTARMSTSSRCPASEATYPAPGNPQTTTTTGTSEETGCSNLELMDTSTSPASPGDGQLEPVNPLRITDEFSSPIEDRYLQALARILSKLDVDVIESVRLIYETVRAQKPDMSASEAATIQEGLPEVEEMSGQFKNVVESRRRLGMAYLTEKRLAFYWQKYYSLLSQILRNGETGIVPGATKALRWHVKIAAQLPNAIVEAAVMGVLGNEEEFAIAERWTKLDQMIETSKNKIPDLAELPSCVDGGGIRGISSLLVLEHIMEKIQKAKKLDEVPRPCDYFDLIGGTSTGGIIAIMLGRLRMTVDECIRAYKKVAQQAFTPKRTSIFPASPSGTFSATQLEAAIKQTVREFCVDPECIAQRANMRWNSGMFRAGRRAFTDEGRDKNLQSHPLLTLYRVVLAITKDNVDAPPTLFTTYDTSADLQGCTIWQVARVTSAATTFFKSIRVGRDDIEFIDAGFGYNNPCEVLIEEAQRQFPSHGPIQMLSIGTGLGDVVAVSNTRKSILKALQKMATTSKKVALRLDSKFGDDGEYYRFNVDRGLEDVTLSDWELASTISAHTKNYLAEDKNQRAIKKFVDTFVGESAFLNT</sequence>
<proteinExistence type="predicted"/>
<evidence type="ECO:0000256" key="5">
    <source>
        <dbReference type="SAM" id="MobiDB-lite"/>
    </source>
</evidence>
<reference evidence="7" key="1">
    <citation type="journal article" date="2012" name="Mol. Plant Microbe Interact.">
        <title>A highly conserved effector in Fusarium oxysporum is required for full virulence on Arabidopsis.</title>
        <authorList>
            <person name="Thatcher L.F."/>
            <person name="Gardiner D.M."/>
            <person name="Kazan K."/>
            <person name="Manners J."/>
        </authorList>
    </citation>
    <scope>NUCLEOTIDE SEQUENCE [LARGE SCALE GENOMIC DNA]</scope>
    <source>
        <strain evidence="7">Fo5176</strain>
    </source>
</reference>
<dbReference type="InterPro" id="IPR016035">
    <property type="entry name" value="Acyl_Trfase/lysoPLipase"/>
</dbReference>
<dbReference type="Gene3D" id="3.40.1090.10">
    <property type="entry name" value="Cytosolic phospholipase A2 catalytic domain"/>
    <property type="match status" value="1"/>
</dbReference>
<dbReference type="PANTHER" id="PTHR24185">
    <property type="entry name" value="CALCIUM-INDEPENDENT PHOSPHOLIPASE A2-GAMMA"/>
    <property type="match status" value="1"/>
</dbReference>
<evidence type="ECO:0000256" key="4">
    <source>
        <dbReference type="PROSITE-ProRule" id="PRU01161"/>
    </source>
</evidence>
<dbReference type="AlphaFoldDB" id="F9GA30"/>
<dbReference type="PROSITE" id="PS51635">
    <property type="entry name" value="PNPLA"/>
    <property type="match status" value="1"/>
</dbReference>
<organism evidence="7">
    <name type="scientific">Fusarium oxysporum (strain Fo5176)</name>
    <name type="common">Fusarium vascular wilt</name>
    <dbReference type="NCBI Taxonomy" id="660025"/>
    <lineage>
        <taxon>Eukaryota</taxon>
        <taxon>Fungi</taxon>
        <taxon>Dikarya</taxon>
        <taxon>Ascomycota</taxon>
        <taxon>Pezizomycotina</taxon>
        <taxon>Sordariomycetes</taxon>
        <taxon>Hypocreomycetidae</taxon>
        <taxon>Hypocreales</taxon>
        <taxon>Nectriaceae</taxon>
        <taxon>Fusarium</taxon>
        <taxon>Fusarium oxysporum species complex</taxon>
    </lineage>
</organism>
<dbReference type="GO" id="GO:0016042">
    <property type="term" value="P:lipid catabolic process"/>
    <property type="evidence" value="ECO:0007669"/>
    <property type="project" value="UniProtKB-UniRule"/>
</dbReference>
<name>F9GA30_FUSOF</name>